<accession>A0A6A6Q1D8</accession>
<evidence type="ECO:0000313" key="2">
    <source>
        <dbReference type="Proteomes" id="UP000799767"/>
    </source>
</evidence>
<dbReference type="Proteomes" id="UP000799767">
    <property type="component" value="Unassembled WGS sequence"/>
</dbReference>
<sequence>MAKKASFLSLPGELRNEIYDLYVSSMTLQVREGAAVPPALTRVSRQVRAEFTSVLHQHTFDTAPVEIRIIDWDTSHVVPFLQKLKDHSSGTTRHLKLYINLTTLYAAIPPNDTSGIRTFDSLRMRLGDQFFDIDHVFRLAPSLFDRASRGTRKALSAQFYAGLEVPGTQGSSRPKVLHSYLEKKFMLARERAEDAQDFIRSYWAKHAMWNEKLRQIQHRARMEIEEQQRFREFERQNRFLEVRHALALFRIEATADELAELQATLL</sequence>
<organism evidence="1 2">
    <name type="scientific">Neohortaea acidophila</name>
    <dbReference type="NCBI Taxonomy" id="245834"/>
    <lineage>
        <taxon>Eukaryota</taxon>
        <taxon>Fungi</taxon>
        <taxon>Dikarya</taxon>
        <taxon>Ascomycota</taxon>
        <taxon>Pezizomycotina</taxon>
        <taxon>Dothideomycetes</taxon>
        <taxon>Dothideomycetidae</taxon>
        <taxon>Mycosphaerellales</taxon>
        <taxon>Teratosphaeriaceae</taxon>
        <taxon>Neohortaea</taxon>
    </lineage>
</organism>
<name>A0A6A6Q1D8_9PEZI</name>
<gene>
    <name evidence="1" type="ORF">BDY17DRAFT_308859</name>
</gene>
<proteinExistence type="predicted"/>
<dbReference type="AlphaFoldDB" id="A0A6A6Q1D8"/>
<protein>
    <submittedName>
        <fullName evidence="1">Uncharacterized protein</fullName>
    </submittedName>
</protein>
<reference evidence="1" key="1">
    <citation type="journal article" date="2020" name="Stud. Mycol.">
        <title>101 Dothideomycetes genomes: a test case for predicting lifestyles and emergence of pathogens.</title>
        <authorList>
            <person name="Haridas S."/>
            <person name="Albert R."/>
            <person name="Binder M."/>
            <person name="Bloem J."/>
            <person name="Labutti K."/>
            <person name="Salamov A."/>
            <person name="Andreopoulos B."/>
            <person name="Baker S."/>
            <person name="Barry K."/>
            <person name="Bills G."/>
            <person name="Bluhm B."/>
            <person name="Cannon C."/>
            <person name="Castanera R."/>
            <person name="Culley D."/>
            <person name="Daum C."/>
            <person name="Ezra D."/>
            <person name="Gonzalez J."/>
            <person name="Henrissat B."/>
            <person name="Kuo A."/>
            <person name="Liang C."/>
            <person name="Lipzen A."/>
            <person name="Lutzoni F."/>
            <person name="Magnuson J."/>
            <person name="Mondo S."/>
            <person name="Nolan M."/>
            <person name="Ohm R."/>
            <person name="Pangilinan J."/>
            <person name="Park H.-J."/>
            <person name="Ramirez L."/>
            <person name="Alfaro M."/>
            <person name="Sun H."/>
            <person name="Tritt A."/>
            <person name="Yoshinaga Y."/>
            <person name="Zwiers L.-H."/>
            <person name="Turgeon B."/>
            <person name="Goodwin S."/>
            <person name="Spatafora J."/>
            <person name="Crous P."/>
            <person name="Grigoriev I."/>
        </authorList>
    </citation>
    <scope>NUCLEOTIDE SEQUENCE</scope>
    <source>
        <strain evidence="1">CBS 113389</strain>
    </source>
</reference>
<evidence type="ECO:0000313" key="1">
    <source>
        <dbReference type="EMBL" id="KAF2485493.1"/>
    </source>
</evidence>
<keyword evidence="2" id="KW-1185">Reference proteome</keyword>
<dbReference type="OrthoDB" id="62952at2759"/>
<dbReference type="GeneID" id="54476259"/>
<dbReference type="RefSeq" id="XP_033592062.1">
    <property type="nucleotide sequence ID" value="XM_033735257.1"/>
</dbReference>
<dbReference type="EMBL" id="MU001633">
    <property type="protein sequence ID" value="KAF2485493.1"/>
    <property type="molecule type" value="Genomic_DNA"/>
</dbReference>